<reference evidence="1 2" key="1">
    <citation type="submission" date="2018-03" db="EMBL/GenBank/DDBJ databases">
        <title>Genomic Encyclopedia of Archaeal and Bacterial Type Strains, Phase II (KMG-II): from individual species to whole genera.</title>
        <authorList>
            <person name="Goeker M."/>
        </authorList>
    </citation>
    <scope>NUCLEOTIDE SEQUENCE [LARGE SCALE GENOMIC DNA]</scope>
    <source>
        <strain evidence="1 2">DSM 100214</strain>
    </source>
</reference>
<keyword evidence="2" id="KW-1185">Reference proteome</keyword>
<accession>A0A2V3PNI7</accession>
<sequence>MLIFNTTLHIEDTVHDECLIFLKTFYIPKALESGLLSQPSLAKIERQHEESGVSYAMQFKTEDIDILNKWAGETGEGLSAELNKRFGTTVGGFVTLLEEVSLI</sequence>
<dbReference type="Pfam" id="PF14114">
    <property type="entry name" value="DUF4286"/>
    <property type="match status" value="1"/>
</dbReference>
<evidence type="ECO:0000313" key="2">
    <source>
        <dbReference type="Proteomes" id="UP000247973"/>
    </source>
</evidence>
<dbReference type="AlphaFoldDB" id="A0A2V3PNI7"/>
<dbReference type="InterPro" id="IPR025563">
    <property type="entry name" value="DUF4286"/>
</dbReference>
<gene>
    <name evidence="1" type="ORF">CLV62_11850</name>
</gene>
<dbReference type="Proteomes" id="UP000247973">
    <property type="component" value="Unassembled WGS sequence"/>
</dbReference>
<dbReference type="OrthoDB" id="1121837at2"/>
<name>A0A2V3PNI7_9BACT</name>
<proteinExistence type="predicted"/>
<comment type="caution">
    <text evidence="1">The sequence shown here is derived from an EMBL/GenBank/DDBJ whole genome shotgun (WGS) entry which is preliminary data.</text>
</comment>
<protein>
    <submittedName>
        <fullName evidence="1">Uncharacterized protein DUF4286</fullName>
    </submittedName>
</protein>
<dbReference type="EMBL" id="QICL01000018">
    <property type="protein sequence ID" value="PXV62662.1"/>
    <property type="molecule type" value="Genomic_DNA"/>
</dbReference>
<evidence type="ECO:0000313" key="1">
    <source>
        <dbReference type="EMBL" id="PXV62662.1"/>
    </source>
</evidence>
<organism evidence="1 2">
    <name type="scientific">Dysgonomonas alginatilytica</name>
    <dbReference type="NCBI Taxonomy" id="1605892"/>
    <lineage>
        <taxon>Bacteria</taxon>
        <taxon>Pseudomonadati</taxon>
        <taxon>Bacteroidota</taxon>
        <taxon>Bacteroidia</taxon>
        <taxon>Bacteroidales</taxon>
        <taxon>Dysgonomonadaceae</taxon>
        <taxon>Dysgonomonas</taxon>
    </lineage>
</organism>